<evidence type="ECO:0000256" key="1">
    <source>
        <dbReference type="SAM" id="MobiDB-lite"/>
    </source>
</evidence>
<keyword evidence="2" id="KW-0732">Signal</keyword>
<evidence type="ECO:0000313" key="4">
    <source>
        <dbReference type="Proteomes" id="UP000006578"/>
    </source>
</evidence>
<proteinExistence type="predicted"/>
<sequence length="79" mass="8329">MNAMSLAAALLLVASAPAAAPAPQRPQVSAVGIAHARILAPAEVRRVNGRLEVRSGSREAPTQVHRTERRDGGETADFY</sequence>
<dbReference type="OrthoDB" id="7451468at2"/>
<reference evidence="3 4" key="1">
    <citation type="journal article" date="2009" name="Proc. Natl. Acad. Sci. U.S.A.">
        <title>The genomic basis of trophic strategy in marine bacteria.</title>
        <authorList>
            <person name="Lauro F.M."/>
            <person name="McDougald D."/>
            <person name="Thomas T."/>
            <person name="Williams T.J."/>
            <person name="Egan S."/>
            <person name="Rice S."/>
            <person name="DeMaere M.Z."/>
            <person name="Ting L."/>
            <person name="Ertan H."/>
            <person name="Johnson J."/>
            <person name="Ferriera S."/>
            <person name="Lapidus A."/>
            <person name="Anderson I."/>
            <person name="Kyrpides N."/>
            <person name="Munk A.C."/>
            <person name="Detter C."/>
            <person name="Han C.S."/>
            <person name="Brown M.V."/>
            <person name="Robb F.T."/>
            <person name="Kjelleberg S."/>
            <person name="Cavicchioli R."/>
        </authorList>
    </citation>
    <scope>NUCLEOTIDE SEQUENCE [LARGE SCALE GENOMIC DNA]</scope>
    <source>
        <strain evidence="4">DSM 13593 / LMG 18877 / RB2256</strain>
    </source>
</reference>
<dbReference type="HOGENOM" id="CLU_2652585_0_0_5"/>
<feature type="signal peptide" evidence="2">
    <location>
        <begin position="1"/>
        <end position="20"/>
    </location>
</feature>
<evidence type="ECO:0000256" key="2">
    <source>
        <dbReference type="SAM" id="SignalP"/>
    </source>
</evidence>
<dbReference type="Proteomes" id="UP000006578">
    <property type="component" value="Chromosome"/>
</dbReference>
<dbReference type="AlphaFoldDB" id="Q1GNK1"/>
<keyword evidence="4" id="KW-1185">Reference proteome</keyword>
<feature type="chain" id="PRO_5004189144" evidence="2">
    <location>
        <begin position="21"/>
        <end position="79"/>
    </location>
</feature>
<dbReference type="KEGG" id="sal:Sala_3067"/>
<dbReference type="RefSeq" id="WP_011543333.1">
    <property type="nucleotide sequence ID" value="NC_008048.1"/>
</dbReference>
<gene>
    <name evidence="3" type="ordered locus">Sala_3067</name>
</gene>
<feature type="region of interest" description="Disordered" evidence="1">
    <location>
        <begin position="52"/>
        <end position="79"/>
    </location>
</feature>
<name>Q1GNK1_SPHAL</name>
<accession>Q1GNK1</accession>
<protein>
    <submittedName>
        <fullName evidence="3">Uncharacterized protein</fullName>
    </submittedName>
</protein>
<dbReference type="EMBL" id="CP000356">
    <property type="protein sequence ID" value="ABF54771.1"/>
    <property type="molecule type" value="Genomic_DNA"/>
</dbReference>
<organism evidence="3 4">
    <name type="scientific">Sphingopyxis alaskensis (strain DSM 13593 / LMG 18877 / RB2256)</name>
    <name type="common">Sphingomonas alaskensis</name>
    <dbReference type="NCBI Taxonomy" id="317655"/>
    <lineage>
        <taxon>Bacteria</taxon>
        <taxon>Pseudomonadati</taxon>
        <taxon>Pseudomonadota</taxon>
        <taxon>Alphaproteobacteria</taxon>
        <taxon>Sphingomonadales</taxon>
        <taxon>Sphingomonadaceae</taxon>
        <taxon>Sphingopyxis</taxon>
    </lineage>
</organism>
<evidence type="ECO:0000313" key="3">
    <source>
        <dbReference type="EMBL" id="ABF54771.1"/>
    </source>
</evidence>